<evidence type="ECO:0000256" key="1">
    <source>
        <dbReference type="ARBA" id="ARBA00002791"/>
    </source>
</evidence>
<evidence type="ECO:0000256" key="7">
    <source>
        <dbReference type="ARBA" id="ARBA00022824"/>
    </source>
</evidence>
<comment type="subunit">
    <text evidence="10">Component of the oligosaccharyltransferase (OST) complex.</text>
</comment>
<feature type="region of interest" description="Disordered" evidence="11">
    <location>
        <begin position="301"/>
        <end position="323"/>
    </location>
</feature>
<proteinExistence type="inferred from homology"/>
<dbReference type="RefSeq" id="XP_052946139.1">
    <property type="nucleotide sequence ID" value="XM_053089564.1"/>
</dbReference>
<accession>A0AA38H8A6</accession>
<comment type="subcellular location">
    <subcellularLocation>
        <location evidence="2 10">Endoplasmic reticulum membrane</location>
        <topology evidence="2 10">Single-pass type I membrane protein</topology>
    </subcellularLocation>
</comment>
<evidence type="ECO:0000256" key="8">
    <source>
        <dbReference type="ARBA" id="ARBA00022989"/>
    </source>
</evidence>
<comment type="similarity">
    <text evidence="4 10">Belongs to the OST1 family.</text>
</comment>
<evidence type="ECO:0000256" key="9">
    <source>
        <dbReference type="ARBA" id="ARBA00023136"/>
    </source>
</evidence>
<feature type="transmembrane region" description="Helical" evidence="10">
    <location>
        <begin position="455"/>
        <end position="474"/>
    </location>
</feature>
<keyword evidence="7 10" id="KW-0256">Endoplasmic reticulum</keyword>
<comment type="function">
    <text evidence="1 10">Subunit of the oligosaccharyl transferase (OST) complex that catalyzes the initial transfer of a defined glycan (Glc(3)Man(9)GlcNAc(2) in eukaryotes) from the lipid carrier dolichol-pyrophosphate to an asparagine residue within an Asn-X-Ser/Thr consensus motif in nascent polypeptide chains, the first step in protein N-glycosylation. N-glycosylation occurs cotranslationally and the complex associates with the Sec61 complex at the channel-forming translocon complex that mediates protein translocation across the endoplasmic reticulum (ER). All subunits are required for a maximal enzyme activity.</text>
</comment>
<dbReference type="AlphaFoldDB" id="A0AA38H8A6"/>
<dbReference type="EMBL" id="JAKWFO010000005">
    <property type="protein sequence ID" value="KAI9636362.1"/>
    <property type="molecule type" value="Genomic_DNA"/>
</dbReference>
<evidence type="ECO:0000256" key="3">
    <source>
        <dbReference type="ARBA" id="ARBA00004922"/>
    </source>
</evidence>
<dbReference type="InterPro" id="IPR007676">
    <property type="entry name" value="Ribophorin_I"/>
</dbReference>
<evidence type="ECO:0000256" key="10">
    <source>
        <dbReference type="RuleBase" id="RU361143"/>
    </source>
</evidence>
<reference evidence="12" key="1">
    <citation type="journal article" date="2022" name="G3 (Bethesda)">
        <title>High quality genome of the basidiomycete yeast Dioszegia hungarica PDD-24b-2 isolated from cloud water.</title>
        <authorList>
            <person name="Jarrige D."/>
            <person name="Haridas S."/>
            <person name="Bleykasten-Grosshans C."/>
            <person name="Joly M."/>
            <person name="Nadalig T."/>
            <person name="Sancelme M."/>
            <person name="Vuilleumier S."/>
            <person name="Grigoriev I.V."/>
            <person name="Amato P."/>
            <person name="Bringel F."/>
        </authorList>
    </citation>
    <scope>NUCLEOTIDE SEQUENCE</scope>
    <source>
        <strain evidence="12">PDD-24b-2</strain>
    </source>
</reference>
<sequence>MLALALFLLPLTLAAPSQNFLNTAIARTIELGGATTSSQTQYSVKALSDAPGLYHLALSTSRGKEVADWWEVSVGGKAQVLRKEVEEGLPVVKVDLGSLKKDGTVTISLTEMMVRASSALPGSIAQTETQFMLWKSNTTYVESWYTTEVERVKIRSPTPFILSYPEIPTTYTRDNTVTRAGATLTLGPFHNLPPTLGSASSVEQAPFSVHYEHKEAVVALRSLKRAVEVSHWGANVNTQDELDLVNIGPKLKGHFSRLAHQQSRFHASVPAQIFTELQLRLPAQAHSVYYYDTIGNVSTSHFRPGSVPPPPSSSAGKKIRTQRSVDGHVALRPRYPILGGWNYSFTVGYDQPAGDVLRIAEGGKRLLGVPFFNAVKDMVVDEMEMVVVLPEGARDVEVFTPFEVDSITHSVIKTYLDTTGRPTVTLKKSRCTENHGETIYVSYTFPTAALLQKPLTVAAVVGGMFLLAMGLRRVDWSIEKKRK</sequence>
<evidence type="ECO:0000256" key="5">
    <source>
        <dbReference type="ARBA" id="ARBA00022692"/>
    </source>
</evidence>
<comment type="pathway">
    <text evidence="3 10">Protein modification; protein glycosylation.</text>
</comment>
<dbReference type="PANTHER" id="PTHR21049:SF0">
    <property type="entry name" value="DOLICHYL-DIPHOSPHOOLIGOSACCHARIDE--PROTEIN GLYCOSYLTRANSFERASE SUBUNIT 1"/>
    <property type="match status" value="1"/>
</dbReference>
<gene>
    <name evidence="12" type="ORF">MKK02DRAFT_37113</name>
</gene>
<keyword evidence="5 10" id="KW-0812">Transmembrane</keyword>
<name>A0AA38H8A6_9TREE</name>
<evidence type="ECO:0000313" key="13">
    <source>
        <dbReference type="Proteomes" id="UP001164286"/>
    </source>
</evidence>
<comment type="caution">
    <text evidence="12">The sequence shown here is derived from an EMBL/GenBank/DDBJ whole genome shotgun (WGS) entry which is preliminary data.</text>
</comment>
<protein>
    <recommendedName>
        <fullName evidence="10">Dolichyl-diphosphooligosaccharide--protein glycosyltransferase subunit 1</fullName>
    </recommendedName>
</protein>
<organism evidence="12 13">
    <name type="scientific">Dioszegia hungarica</name>
    <dbReference type="NCBI Taxonomy" id="4972"/>
    <lineage>
        <taxon>Eukaryota</taxon>
        <taxon>Fungi</taxon>
        <taxon>Dikarya</taxon>
        <taxon>Basidiomycota</taxon>
        <taxon>Agaricomycotina</taxon>
        <taxon>Tremellomycetes</taxon>
        <taxon>Tremellales</taxon>
        <taxon>Bulleribasidiaceae</taxon>
        <taxon>Dioszegia</taxon>
    </lineage>
</organism>
<keyword evidence="6" id="KW-0732">Signal</keyword>
<evidence type="ECO:0000256" key="2">
    <source>
        <dbReference type="ARBA" id="ARBA00004115"/>
    </source>
</evidence>
<dbReference type="GO" id="GO:0008250">
    <property type="term" value="C:oligosaccharyltransferase complex"/>
    <property type="evidence" value="ECO:0007669"/>
    <property type="project" value="UniProtKB-UniRule"/>
</dbReference>
<dbReference type="PANTHER" id="PTHR21049">
    <property type="entry name" value="RIBOPHORIN I"/>
    <property type="match status" value="1"/>
</dbReference>
<evidence type="ECO:0000313" key="12">
    <source>
        <dbReference type="EMBL" id="KAI9636362.1"/>
    </source>
</evidence>
<keyword evidence="9 10" id="KW-0472">Membrane</keyword>
<evidence type="ECO:0000256" key="11">
    <source>
        <dbReference type="SAM" id="MobiDB-lite"/>
    </source>
</evidence>
<evidence type="ECO:0000256" key="6">
    <source>
        <dbReference type="ARBA" id="ARBA00022729"/>
    </source>
</evidence>
<keyword evidence="13" id="KW-1185">Reference proteome</keyword>
<dbReference type="Proteomes" id="UP001164286">
    <property type="component" value="Unassembled WGS sequence"/>
</dbReference>
<dbReference type="GeneID" id="77728769"/>
<evidence type="ECO:0000256" key="4">
    <source>
        <dbReference type="ARBA" id="ARBA00008905"/>
    </source>
</evidence>
<dbReference type="Pfam" id="PF04597">
    <property type="entry name" value="Ribophorin_I"/>
    <property type="match status" value="1"/>
</dbReference>
<dbReference type="GO" id="GO:0018279">
    <property type="term" value="P:protein N-linked glycosylation via asparagine"/>
    <property type="evidence" value="ECO:0007669"/>
    <property type="project" value="TreeGrafter"/>
</dbReference>
<keyword evidence="8 10" id="KW-1133">Transmembrane helix</keyword>